<dbReference type="AlphaFoldDB" id="A0A413SXH5"/>
<evidence type="ECO:0000256" key="5">
    <source>
        <dbReference type="ARBA" id="ARBA00022989"/>
    </source>
</evidence>
<evidence type="ECO:0000313" key="7">
    <source>
        <dbReference type="EMBL" id="RHA74072.1"/>
    </source>
</evidence>
<evidence type="ECO:0000256" key="4">
    <source>
        <dbReference type="ARBA" id="ARBA00022692"/>
    </source>
</evidence>
<keyword evidence="4" id="KW-0812">Transmembrane</keyword>
<evidence type="ECO:0000256" key="1">
    <source>
        <dbReference type="ARBA" id="ARBA00004651"/>
    </source>
</evidence>
<organism evidence="7 8">
    <name type="scientific">Phocaeicola coprophilus</name>
    <dbReference type="NCBI Taxonomy" id="387090"/>
    <lineage>
        <taxon>Bacteria</taxon>
        <taxon>Pseudomonadati</taxon>
        <taxon>Bacteroidota</taxon>
        <taxon>Bacteroidia</taxon>
        <taxon>Bacteroidales</taxon>
        <taxon>Bacteroidaceae</taxon>
        <taxon>Phocaeicola</taxon>
    </lineage>
</organism>
<dbReference type="PANTHER" id="PTHR43663:SF2">
    <property type="entry name" value="CHROMATE TRANSPORT PROTEIN-RELATED"/>
    <property type="match status" value="1"/>
</dbReference>
<dbReference type="GO" id="GO:0005886">
    <property type="term" value="C:plasma membrane"/>
    <property type="evidence" value="ECO:0007669"/>
    <property type="project" value="UniProtKB-SubCell"/>
</dbReference>
<dbReference type="InterPro" id="IPR003370">
    <property type="entry name" value="Chromate_transpt"/>
</dbReference>
<dbReference type="GeneID" id="78405770"/>
<comment type="caution">
    <text evidence="7">The sequence shown here is derived from an EMBL/GenBank/DDBJ whole genome shotgun (WGS) entry which is preliminary data.</text>
</comment>
<comment type="similarity">
    <text evidence="2">Belongs to the chromate ion transporter (CHR) (TC 2.A.51) family.</text>
</comment>
<dbReference type="EMBL" id="QSFT01000027">
    <property type="protein sequence ID" value="RHA74072.1"/>
    <property type="molecule type" value="Genomic_DNA"/>
</dbReference>
<sequence length="189" mass="21137">MNFYIKAFLIFSRIGLFTIGGGYAMVPLIEAEVVDKRKWISKEDFLDLMALAQTVPGIFAVNIAIFIGYKLRKLRGALAMALGTILPSFLIILAIALFFQQFKSYPAVESIFKGIRPAVVALIAAPTFKMAKTARINRYNIWIPVVSAGLIWLLDFSPVYVIILSGLGGFIYGRWQAQHNNQQKGEMEQ</sequence>
<evidence type="ECO:0000313" key="8">
    <source>
        <dbReference type="Proteomes" id="UP000283855"/>
    </source>
</evidence>
<dbReference type="InterPro" id="IPR052518">
    <property type="entry name" value="CHR_Transporter"/>
</dbReference>
<dbReference type="GO" id="GO:0015109">
    <property type="term" value="F:chromate transmembrane transporter activity"/>
    <property type="evidence" value="ECO:0007669"/>
    <property type="project" value="InterPro"/>
</dbReference>
<name>A0A413SXH5_9BACT</name>
<proteinExistence type="inferred from homology"/>
<dbReference type="Proteomes" id="UP000283855">
    <property type="component" value="Unassembled WGS sequence"/>
</dbReference>
<dbReference type="Pfam" id="PF02417">
    <property type="entry name" value="Chromate_transp"/>
    <property type="match status" value="1"/>
</dbReference>
<keyword evidence="3" id="KW-1003">Cell membrane</keyword>
<evidence type="ECO:0000256" key="3">
    <source>
        <dbReference type="ARBA" id="ARBA00022475"/>
    </source>
</evidence>
<dbReference type="RefSeq" id="WP_008144699.1">
    <property type="nucleotide sequence ID" value="NZ_CABJGD010000027.1"/>
</dbReference>
<reference evidence="7 8" key="1">
    <citation type="submission" date="2018-08" db="EMBL/GenBank/DDBJ databases">
        <title>A genome reference for cultivated species of the human gut microbiota.</title>
        <authorList>
            <person name="Zou Y."/>
            <person name="Xue W."/>
            <person name="Luo G."/>
        </authorList>
    </citation>
    <scope>NUCLEOTIDE SEQUENCE [LARGE SCALE GENOMIC DNA]</scope>
    <source>
        <strain evidence="7 8">AM42-38</strain>
    </source>
</reference>
<protein>
    <submittedName>
        <fullName evidence="7">Chromate transporter</fullName>
    </submittedName>
</protein>
<dbReference type="PANTHER" id="PTHR43663">
    <property type="entry name" value="CHROMATE TRANSPORT PROTEIN-RELATED"/>
    <property type="match status" value="1"/>
</dbReference>
<evidence type="ECO:0000256" key="2">
    <source>
        <dbReference type="ARBA" id="ARBA00005262"/>
    </source>
</evidence>
<gene>
    <name evidence="7" type="ORF">DW921_11325</name>
</gene>
<evidence type="ECO:0000256" key="6">
    <source>
        <dbReference type="ARBA" id="ARBA00023136"/>
    </source>
</evidence>
<keyword evidence="5" id="KW-1133">Transmembrane helix</keyword>
<accession>A0A413SXH5</accession>
<keyword evidence="6" id="KW-0472">Membrane</keyword>
<comment type="subcellular location">
    <subcellularLocation>
        <location evidence="1">Cell membrane</location>
        <topology evidence="1">Multi-pass membrane protein</topology>
    </subcellularLocation>
</comment>